<keyword evidence="1" id="KW-0732">Signal</keyword>
<evidence type="ECO:0000313" key="3">
    <source>
        <dbReference type="Proteomes" id="UP001500929"/>
    </source>
</evidence>
<comment type="caution">
    <text evidence="2">The sequence shown here is derived from an EMBL/GenBank/DDBJ whole genome shotgun (WGS) entry which is preliminary data.</text>
</comment>
<protein>
    <submittedName>
        <fullName evidence="2">Uncharacterized protein</fullName>
    </submittedName>
</protein>
<name>A0ABN3DET2_9MICO</name>
<reference evidence="2 3" key="1">
    <citation type="journal article" date="2019" name="Int. J. Syst. Evol. Microbiol.">
        <title>The Global Catalogue of Microorganisms (GCM) 10K type strain sequencing project: providing services to taxonomists for standard genome sequencing and annotation.</title>
        <authorList>
            <consortium name="The Broad Institute Genomics Platform"/>
            <consortium name="The Broad Institute Genome Sequencing Center for Infectious Disease"/>
            <person name="Wu L."/>
            <person name="Ma J."/>
        </authorList>
    </citation>
    <scope>NUCLEOTIDE SEQUENCE [LARGE SCALE GENOMIC DNA]</scope>
    <source>
        <strain evidence="2 3">JCM 16117</strain>
    </source>
</reference>
<accession>A0ABN3DET2</accession>
<evidence type="ECO:0000313" key="2">
    <source>
        <dbReference type="EMBL" id="GAA2229241.1"/>
    </source>
</evidence>
<keyword evidence="3" id="KW-1185">Reference proteome</keyword>
<dbReference type="PROSITE" id="PS51318">
    <property type="entry name" value="TAT"/>
    <property type="match status" value="1"/>
</dbReference>
<dbReference type="RefSeq" id="WP_259478737.1">
    <property type="nucleotide sequence ID" value="NZ_BAAAQY010000003.1"/>
</dbReference>
<feature type="chain" id="PRO_5047238095" evidence="1">
    <location>
        <begin position="36"/>
        <end position="129"/>
    </location>
</feature>
<proteinExistence type="predicted"/>
<dbReference type="InterPro" id="IPR006311">
    <property type="entry name" value="TAT_signal"/>
</dbReference>
<sequence length="129" mass="13077">MGEGQDRSGIPRRTVVQAAWAAPVVLAVAAAPAAAASTTASVTLEVLLVGDDLQFTIDTYVSPGVHLGGPYTVWYNDGGAESPLVSGDTSPAGTTVTSYPAAWFSAGTLFWATATVNGEAVTSPVVPRP</sequence>
<gene>
    <name evidence="2" type="ORF">GCM10009851_12310</name>
</gene>
<organism evidence="2 3">
    <name type="scientific">Herbiconiux moechotypicola</name>
    <dbReference type="NCBI Taxonomy" id="637393"/>
    <lineage>
        <taxon>Bacteria</taxon>
        <taxon>Bacillati</taxon>
        <taxon>Actinomycetota</taxon>
        <taxon>Actinomycetes</taxon>
        <taxon>Micrococcales</taxon>
        <taxon>Microbacteriaceae</taxon>
        <taxon>Herbiconiux</taxon>
    </lineage>
</organism>
<dbReference type="Proteomes" id="UP001500929">
    <property type="component" value="Unassembled WGS sequence"/>
</dbReference>
<evidence type="ECO:0000256" key="1">
    <source>
        <dbReference type="SAM" id="SignalP"/>
    </source>
</evidence>
<dbReference type="EMBL" id="BAAAQY010000003">
    <property type="protein sequence ID" value="GAA2229241.1"/>
    <property type="molecule type" value="Genomic_DNA"/>
</dbReference>
<feature type="signal peptide" evidence="1">
    <location>
        <begin position="1"/>
        <end position="35"/>
    </location>
</feature>